<dbReference type="RefSeq" id="WP_091273881.1">
    <property type="nucleotide sequence ID" value="NZ_FAOZ01000005.1"/>
</dbReference>
<keyword evidence="1" id="KW-0328">Glycosyltransferase</keyword>
<dbReference type="Pfam" id="PF13579">
    <property type="entry name" value="Glyco_trans_4_4"/>
    <property type="match status" value="1"/>
</dbReference>
<sequence>MRIAMLGTRGVPANYGGFETAVEEVGRRLVELGHDVTVYCRGKGPDEFLGMRRVELPALRRRSLETISHTTVSVAHALRHRPDVALLFNAANAPLLPLLRLRKIPVAVHVDGLEWRRGKWAGAGRRYYMMAEALAVAWADDLIADCTAIADYYRWKFHADSTVLTYGAPLLESAATARVAELGLRAKEFHLVVARMEPENNIDLIARGYLASGSRHPLVVVGGNPYPTRYTRDLTQLLATDPRVVSLGAVYDQELLNALYAASLTYLHGHSVGGTNPSLLRAMGAGATVIATGNRFNREVLGDAGFYFTEPDELARHLEATERNPIIGDRYGLLARNRAAAKFDWDEVAVGYEKLCLRLAGRDPHWRPTLTSSLRRFTESGDLAPVTAPGPVPVSVPAAVQLQLPLQLPLPLPRPLSAPLSAPLSLPGSVPRRQALRLASRRHA</sequence>
<dbReference type="AlphaFoldDB" id="A0A0S4QKN3"/>
<dbReference type="InterPro" id="IPR028098">
    <property type="entry name" value="Glyco_trans_4-like_N"/>
</dbReference>
<accession>A0A0S4QKN3</accession>
<organism evidence="4 5">
    <name type="scientific">Parafrankia irregularis</name>
    <dbReference type="NCBI Taxonomy" id="795642"/>
    <lineage>
        <taxon>Bacteria</taxon>
        <taxon>Bacillati</taxon>
        <taxon>Actinomycetota</taxon>
        <taxon>Actinomycetes</taxon>
        <taxon>Frankiales</taxon>
        <taxon>Frankiaceae</taxon>
        <taxon>Parafrankia</taxon>
    </lineage>
</organism>
<keyword evidence="5" id="KW-1185">Reference proteome</keyword>
<name>A0A0S4QKN3_9ACTN</name>
<evidence type="ECO:0000313" key="4">
    <source>
        <dbReference type="EMBL" id="CUU55400.1"/>
    </source>
</evidence>
<feature type="domain" description="Glycosyltransferase subfamily 4-like N-terminal" evidence="3">
    <location>
        <begin position="16"/>
        <end position="157"/>
    </location>
</feature>
<keyword evidence="2 4" id="KW-0808">Transferase</keyword>
<dbReference type="GO" id="GO:0009103">
    <property type="term" value="P:lipopolysaccharide biosynthetic process"/>
    <property type="evidence" value="ECO:0007669"/>
    <property type="project" value="TreeGrafter"/>
</dbReference>
<dbReference type="PANTHER" id="PTHR46401">
    <property type="entry name" value="GLYCOSYLTRANSFERASE WBBK-RELATED"/>
    <property type="match status" value="1"/>
</dbReference>
<dbReference type="EMBL" id="FAOZ01000005">
    <property type="protein sequence ID" value="CUU55400.1"/>
    <property type="molecule type" value="Genomic_DNA"/>
</dbReference>
<dbReference type="PANTHER" id="PTHR46401:SF2">
    <property type="entry name" value="GLYCOSYLTRANSFERASE WBBK-RELATED"/>
    <property type="match status" value="1"/>
</dbReference>
<dbReference type="Pfam" id="PF13692">
    <property type="entry name" value="Glyco_trans_1_4"/>
    <property type="match status" value="1"/>
</dbReference>
<evidence type="ECO:0000259" key="3">
    <source>
        <dbReference type="Pfam" id="PF13579"/>
    </source>
</evidence>
<dbReference type="Proteomes" id="UP000198802">
    <property type="component" value="Unassembled WGS sequence"/>
</dbReference>
<reference evidence="5" key="1">
    <citation type="submission" date="2015-11" db="EMBL/GenBank/DDBJ databases">
        <authorList>
            <person name="Varghese N."/>
        </authorList>
    </citation>
    <scope>NUCLEOTIDE SEQUENCE [LARGE SCALE GENOMIC DNA]</scope>
    <source>
        <strain evidence="5">DSM 45899</strain>
    </source>
</reference>
<evidence type="ECO:0000313" key="5">
    <source>
        <dbReference type="Proteomes" id="UP000198802"/>
    </source>
</evidence>
<protein>
    <submittedName>
        <fullName evidence="4">Glycosyltransferase involved in cell wall bisynthesis</fullName>
    </submittedName>
</protein>
<evidence type="ECO:0000256" key="1">
    <source>
        <dbReference type="ARBA" id="ARBA00022676"/>
    </source>
</evidence>
<dbReference type="Gene3D" id="3.40.50.2000">
    <property type="entry name" value="Glycogen Phosphorylase B"/>
    <property type="match status" value="2"/>
</dbReference>
<proteinExistence type="predicted"/>
<gene>
    <name evidence="4" type="ORF">Ga0074812_10550</name>
</gene>
<evidence type="ECO:0000256" key="2">
    <source>
        <dbReference type="ARBA" id="ARBA00022679"/>
    </source>
</evidence>
<dbReference type="GO" id="GO:0016757">
    <property type="term" value="F:glycosyltransferase activity"/>
    <property type="evidence" value="ECO:0007669"/>
    <property type="project" value="UniProtKB-KW"/>
</dbReference>
<dbReference type="SUPFAM" id="SSF53756">
    <property type="entry name" value="UDP-Glycosyltransferase/glycogen phosphorylase"/>
    <property type="match status" value="1"/>
</dbReference>